<evidence type="ECO:0000256" key="2">
    <source>
        <dbReference type="ARBA" id="ARBA00008467"/>
    </source>
</evidence>
<feature type="domain" description="Beta-ketoacyl synthase-like N-terminal" evidence="5">
    <location>
        <begin position="64"/>
        <end position="234"/>
    </location>
</feature>
<dbReference type="GO" id="GO:0047879">
    <property type="term" value="F:erythronolide synthase activity"/>
    <property type="evidence" value="ECO:0007669"/>
    <property type="project" value="UniProtKB-EC"/>
</dbReference>
<comment type="pathway">
    <text evidence="1">Lipid metabolism; fatty acid biosynthesis.</text>
</comment>
<dbReference type="Pfam" id="PF00109">
    <property type="entry name" value="ketoacyl-synt"/>
    <property type="match status" value="1"/>
</dbReference>
<dbReference type="InterPro" id="IPR000794">
    <property type="entry name" value="Beta-ketoacyl_synthase"/>
</dbReference>
<dbReference type="InterPro" id="IPR016039">
    <property type="entry name" value="Thiolase-like"/>
</dbReference>
<evidence type="ECO:0000259" key="6">
    <source>
        <dbReference type="Pfam" id="PF02801"/>
    </source>
</evidence>
<proteinExistence type="inferred from homology"/>
<dbReference type="Gene3D" id="3.40.47.10">
    <property type="match status" value="2"/>
</dbReference>
<evidence type="ECO:0000313" key="7">
    <source>
        <dbReference type="EMBL" id="VYU60315.1"/>
    </source>
</evidence>
<name>A0A6N3G7U2_KLEOX</name>
<gene>
    <name evidence="7" type="primary">eryA</name>
    <name evidence="7" type="ORF">KOLFYP65_04753</name>
</gene>
<dbReference type="GO" id="GO:0005829">
    <property type="term" value="C:cytosol"/>
    <property type="evidence" value="ECO:0007669"/>
    <property type="project" value="TreeGrafter"/>
</dbReference>
<dbReference type="InterPro" id="IPR014031">
    <property type="entry name" value="Ketoacyl_synth_C"/>
</dbReference>
<evidence type="ECO:0000256" key="1">
    <source>
        <dbReference type="ARBA" id="ARBA00005194"/>
    </source>
</evidence>
<keyword evidence="7" id="KW-0012">Acyltransferase</keyword>
<dbReference type="AlphaFoldDB" id="A0A6N3G7U2"/>
<feature type="domain" description="Beta-ketoacyl synthase C-terminal" evidence="6">
    <location>
        <begin position="272"/>
        <end position="340"/>
    </location>
</feature>
<dbReference type="InterPro" id="IPR014030">
    <property type="entry name" value="Ketoacyl_synth_N"/>
</dbReference>
<dbReference type="RefSeq" id="WP_156529811.1">
    <property type="nucleotide sequence ID" value="NZ_CACRTM010000032.1"/>
</dbReference>
<keyword evidence="3 4" id="KW-0808">Transferase</keyword>
<dbReference type="SUPFAM" id="SSF53901">
    <property type="entry name" value="Thiolase-like"/>
    <property type="match status" value="2"/>
</dbReference>
<dbReference type="GO" id="GO:0004315">
    <property type="term" value="F:3-oxoacyl-[acyl-carrier-protein] synthase activity"/>
    <property type="evidence" value="ECO:0007669"/>
    <property type="project" value="TreeGrafter"/>
</dbReference>
<organism evidence="7">
    <name type="scientific">Klebsiella oxytoca</name>
    <dbReference type="NCBI Taxonomy" id="571"/>
    <lineage>
        <taxon>Bacteria</taxon>
        <taxon>Pseudomonadati</taxon>
        <taxon>Pseudomonadota</taxon>
        <taxon>Gammaproteobacteria</taxon>
        <taxon>Enterobacterales</taxon>
        <taxon>Enterobacteriaceae</taxon>
        <taxon>Klebsiella/Raoultella group</taxon>
        <taxon>Klebsiella</taxon>
    </lineage>
</organism>
<dbReference type="PANTHER" id="PTHR11712:SF336">
    <property type="entry name" value="3-OXOACYL-[ACYL-CARRIER-PROTEIN] SYNTHASE, MITOCHONDRIAL"/>
    <property type="match status" value="1"/>
</dbReference>
<evidence type="ECO:0000259" key="5">
    <source>
        <dbReference type="Pfam" id="PF00109"/>
    </source>
</evidence>
<protein>
    <submittedName>
        <fullName evidence="7">Erythronolide synthase, modules 1 and 2</fullName>
        <ecNumber evidence="7">2.3.1.94</ecNumber>
    </submittedName>
</protein>
<dbReference type="EMBL" id="CACRTM010000032">
    <property type="protein sequence ID" value="VYU60315.1"/>
    <property type="molecule type" value="Genomic_DNA"/>
</dbReference>
<sequence length="406" mass="44505">MDRKSIISGYSVHLPFADDSSQLIANLKQGKRVKTAPWFKSNDEAIKCGLRGNVNAAKMKYSNDSIPELLYRLIDEALKQSMLDENCLREENIRVYITGIGPRVDAIDYRSFATYNDIEDLALTPSITNLCARNMSQDIIAELLAKKYRLRYLPPNINCTSNSGLTAVHLASHAIERGGIELALIINISQIKSQDIWFLSTQSMLDTDLVQPFGVNSKGVIFAEGYSVLVLESDHHRLARQLVDGVSIKTAYKQINASRSNDVYWQSTCILKLVNQLLNDTRVKIEDVCAFIPHGNGTAFSDSIEAKAIAILAGENMLPVLAYKGQIGYTATGSGLVDLIIGHHSVSCHELIKSVINEPIVNGIAHHFLTGPGVIKHHKSHLLKTGLGVDGSIIAALLSNTAREAS</sequence>
<evidence type="ECO:0000256" key="4">
    <source>
        <dbReference type="RuleBase" id="RU003694"/>
    </source>
</evidence>
<dbReference type="Pfam" id="PF02801">
    <property type="entry name" value="Ketoacyl-synt_C"/>
    <property type="match status" value="1"/>
</dbReference>
<comment type="similarity">
    <text evidence="2 4">Belongs to the thiolase-like superfamily. Beta-ketoacyl-ACP synthases family.</text>
</comment>
<dbReference type="EC" id="2.3.1.94" evidence="7"/>
<dbReference type="PANTHER" id="PTHR11712">
    <property type="entry name" value="POLYKETIDE SYNTHASE-RELATED"/>
    <property type="match status" value="1"/>
</dbReference>
<evidence type="ECO:0000256" key="3">
    <source>
        <dbReference type="ARBA" id="ARBA00022679"/>
    </source>
</evidence>
<accession>A0A6N3G7U2</accession>
<dbReference type="GO" id="GO:0006633">
    <property type="term" value="P:fatty acid biosynthetic process"/>
    <property type="evidence" value="ECO:0007669"/>
    <property type="project" value="TreeGrafter"/>
</dbReference>
<reference evidence="7" key="1">
    <citation type="submission" date="2019-11" db="EMBL/GenBank/DDBJ databases">
        <authorList>
            <person name="Feng L."/>
        </authorList>
    </citation>
    <scope>NUCLEOTIDE SEQUENCE</scope>
    <source>
        <strain evidence="7">KOxytocaLFYP65</strain>
    </source>
</reference>